<accession>A0A433WE55</accession>
<dbReference type="EMBL" id="RIAR02000001">
    <property type="protein sequence ID" value="NSL86766.1"/>
    <property type="molecule type" value="Genomic_DNA"/>
</dbReference>
<dbReference type="OrthoDB" id="634020at2"/>
<reference evidence="1" key="1">
    <citation type="submission" date="2020-05" db="EMBL/GenBank/DDBJ databases">
        <title>Chitinophaga laudate sp. nov., isolated from a tropical peat swamp.</title>
        <authorList>
            <person name="Goh C.B.S."/>
            <person name="Lee M.S."/>
            <person name="Parimannan S."/>
            <person name="Pasbakhsh P."/>
            <person name="Yule C.M."/>
            <person name="Rajandas H."/>
            <person name="Loke S."/>
            <person name="Croft L."/>
            <person name="Tan J.B.L."/>
        </authorList>
    </citation>
    <scope>NUCLEOTIDE SEQUENCE</scope>
    <source>
        <strain evidence="1">Mgbs1</strain>
    </source>
</reference>
<organism evidence="1 2">
    <name type="scientific">Chitinophaga solisilvae</name>
    <dbReference type="NCBI Taxonomy" id="1233460"/>
    <lineage>
        <taxon>Bacteria</taxon>
        <taxon>Pseudomonadati</taxon>
        <taxon>Bacteroidota</taxon>
        <taxon>Chitinophagia</taxon>
        <taxon>Chitinophagales</taxon>
        <taxon>Chitinophagaceae</taxon>
        <taxon>Chitinophaga</taxon>
    </lineage>
</organism>
<sequence>MSREELQHLERLMNYITWHFLRKKEWKDVSKSEWANISAEFNTLLEKQQRHKRIKTAAAFFGENYFYEHLVIRKLKPWKSRKPLNGISSPNFARLNTIVSLLGYTNYIDFINNATDSFSFQELKINIPLAPVNTALLDNLVGCWYCYNRNLPYHEDKQTEERIWRSAMEIYRSGDEYLVERTGKGNHMYYGKITSYANYVFIIMNSTTFIRQRHFVGRVKDVEDRLARPGHLINELSFISTCVSFNEEPIALYEIFDRVPNAKTFQKDSVDLALDSPLLPAHILKHLANTRENRITDH</sequence>
<keyword evidence="2" id="KW-1185">Reference proteome</keyword>
<name>A0A433WE55_9BACT</name>
<evidence type="ECO:0000313" key="2">
    <source>
        <dbReference type="Proteomes" id="UP000281028"/>
    </source>
</evidence>
<protein>
    <submittedName>
        <fullName evidence="1">Uncharacterized protein</fullName>
    </submittedName>
</protein>
<dbReference type="AlphaFoldDB" id="A0A433WE55"/>
<evidence type="ECO:0000313" key="1">
    <source>
        <dbReference type="EMBL" id="NSL86766.1"/>
    </source>
</evidence>
<dbReference type="Proteomes" id="UP000281028">
    <property type="component" value="Unassembled WGS sequence"/>
</dbReference>
<proteinExistence type="predicted"/>
<dbReference type="RefSeq" id="WP_127042413.1">
    <property type="nucleotide sequence ID" value="NZ_JAABOK010000001.1"/>
</dbReference>
<comment type="caution">
    <text evidence="1">The sequence shown here is derived from an EMBL/GenBank/DDBJ whole genome shotgun (WGS) entry which is preliminary data.</text>
</comment>
<gene>
    <name evidence="1" type="ORF">ECE50_007990</name>
</gene>